<dbReference type="InterPro" id="IPR050342">
    <property type="entry name" value="HMGB"/>
</dbReference>
<dbReference type="GO" id="GO:0005634">
    <property type="term" value="C:nucleus"/>
    <property type="evidence" value="ECO:0007669"/>
    <property type="project" value="UniProtKB-UniRule"/>
</dbReference>
<dbReference type="SUPFAM" id="SSF47113">
    <property type="entry name" value="Histone-fold"/>
    <property type="match status" value="1"/>
</dbReference>
<dbReference type="InterPro" id="IPR003958">
    <property type="entry name" value="CBFA_NFYB_domain"/>
</dbReference>
<evidence type="ECO:0000313" key="9">
    <source>
        <dbReference type="Proteomes" id="UP000324907"/>
    </source>
</evidence>
<keyword evidence="2" id="KW-0539">Nucleus</keyword>
<dbReference type="InterPro" id="IPR009071">
    <property type="entry name" value="HMG_box_dom"/>
</dbReference>
<dbReference type="Gene3D" id="1.10.20.10">
    <property type="entry name" value="Histone, subunit A"/>
    <property type="match status" value="1"/>
</dbReference>
<dbReference type="GO" id="GO:0003677">
    <property type="term" value="F:DNA binding"/>
    <property type="evidence" value="ECO:0007669"/>
    <property type="project" value="UniProtKB-UniRule"/>
</dbReference>
<evidence type="ECO:0000313" key="5">
    <source>
        <dbReference type="EMBL" id="KAA0166111.1"/>
    </source>
</evidence>
<keyword evidence="1 2" id="KW-0238">DNA-binding</keyword>
<evidence type="ECO:0000256" key="2">
    <source>
        <dbReference type="PROSITE-ProRule" id="PRU00267"/>
    </source>
</evidence>
<dbReference type="AlphaFoldDB" id="A0A5A8DQJ7"/>
<dbReference type="EMBL" id="VLTM01000006">
    <property type="protein sequence ID" value="KAA0167121.1"/>
    <property type="molecule type" value="Genomic_DNA"/>
</dbReference>
<evidence type="ECO:0000313" key="6">
    <source>
        <dbReference type="EMBL" id="KAA0167121.1"/>
    </source>
</evidence>
<sequence length="231" mass="24195">MPSGGGVLPPKPLGSYMQFVRMKRATVVAENPGVKNTDVLKLLGEMWRDLGDEGKKEFEIAADEDKQRYERELAKLRADGVDVDELIAGKAAARAGAGSAAGEFTLPIQRVKRLAKAHPKVKTVSTEATNALVAAVGMFVESLAHESAVQTQRAGRKTVRMVEMRSSILRSALRDFISPEDFPAPVARRAGTSGPASKKTKGGGGGGGKSAGGAAASAGFMKSFLAKGPSE</sequence>
<gene>
    <name evidence="7" type="ORF">FNF27_05448</name>
    <name evidence="5" type="ORF">FNF28_03279</name>
    <name evidence="6" type="ORF">FNF31_01007</name>
</gene>
<dbReference type="InterPro" id="IPR036910">
    <property type="entry name" value="HMG_box_dom_sf"/>
</dbReference>
<proteinExistence type="predicted"/>
<dbReference type="GO" id="GO:0046982">
    <property type="term" value="F:protein heterodimerization activity"/>
    <property type="evidence" value="ECO:0007669"/>
    <property type="project" value="InterPro"/>
</dbReference>
<dbReference type="SUPFAM" id="SSF47095">
    <property type="entry name" value="HMG-box"/>
    <property type="match status" value="1"/>
</dbReference>
<feature type="region of interest" description="Disordered" evidence="3">
    <location>
        <begin position="183"/>
        <end position="214"/>
    </location>
</feature>
<dbReference type="Pfam" id="PF00505">
    <property type="entry name" value="HMG_box"/>
    <property type="match status" value="1"/>
</dbReference>
<dbReference type="PRINTS" id="PR00886">
    <property type="entry name" value="HIGHMOBLTY12"/>
</dbReference>
<evidence type="ECO:0000313" key="8">
    <source>
        <dbReference type="Proteomes" id="UP000322899"/>
    </source>
</evidence>
<dbReference type="Gene3D" id="1.10.30.10">
    <property type="entry name" value="High mobility group box domain"/>
    <property type="match status" value="1"/>
</dbReference>
<evidence type="ECO:0000313" key="10">
    <source>
        <dbReference type="Proteomes" id="UP000325113"/>
    </source>
</evidence>
<dbReference type="PANTHER" id="PTHR48112">
    <property type="entry name" value="HIGH MOBILITY GROUP PROTEIN DSP1"/>
    <property type="match status" value="1"/>
</dbReference>
<feature type="DNA-binding region" description="HMG box" evidence="2">
    <location>
        <begin position="9"/>
        <end position="77"/>
    </location>
</feature>
<dbReference type="PROSITE" id="PS50118">
    <property type="entry name" value="HMG_BOX_2"/>
    <property type="match status" value="1"/>
</dbReference>
<dbReference type="EMBL" id="VLTO01000038">
    <property type="protein sequence ID" value="KAA0173099.1"/>
    <property type="molecule type" value="Genomic_DNA"/>
</dbReference>
<dbReference type="EMBL" id="VLTL01000042">
    <property type="protein sequence ID" value="KAA0166111.1"/>
    <property type="molecule type" value="Genomic_DNA"/>
</dbReference>
<dbReference type="Proteomes" id="UP000324907">
    <property type="component" value="Unassembled WGS sequence"/>
</dbReference>
<accession>A0A5A8DQJ7</accession>
<feature type="domain" description="HMG box" evidence="4">
    <location>
        <begin position="9"/>
        <end position="77"/>
    </location>
</feature>
<evidence type="ECO:0000313" key="7">
    <source>
        <dbReference type="EMBL" id="KAA0173099.1"/>
    </source>
</evidence>
<feature type="compositionally biased region" description="Gly residues" evidence="3">
    <location>
        <begin position="202"/>
        <end position="211"/>
    </location>
</feature>
<dbReference type="SMART" id="SM00398">
    <property type="entry name" value="HMG"/>
    <property type="match status" value="1"/>
</dbReference>
<reference evidence="8 9" key="1">
    <citation type="submission" date="2019-07" db="EMBL/GenBank/DDBJ databases">
        <title>Genomes of Cafeteria roenbergensis.</title>
        <authorList>
            <person name="Fischer M.G."/>
            <person name="Hackl T."/>
            <person name="Roman M."/>
        </authorList>
    </citation>
    <scope>NUCLEOTIDE SEQUENCE [LARGE SCALE GENOMIC DNA]</scope>
    <source>
        <strain evidence="6 10">Cflag</strain>
        <strain evidence="7 8">E4-10P</strain>
        <strain evidence="5 9">RCC970-E3</strain>
    </source>
</reference>
<dbReference type="InterPro" id="IPR009072">
    <property type="entry name" value="Histone-fold"/>
</dbReference>
<comment type="caution">
    <text evidence="5">The sequence shown here is derived from an EMBL/GenBank/DDBJ whole genome shotgun (WGS) entry which is preliminary data.</text>
</comment>
<evidence type="ECO:0000256" key="3">
    <source>
        <dbReference type="SAM" id="MobiDB-lite"/>
    </source>
</evidence>
<dbReference type="Proteomes" id="UP000322899">
    <property type="component" value="Unassembled WGS sequence"/>
</dbReference>
<evidence type="ECO:0000256" key="1">
    <source>
        <dbReference type="ARBA" id="ARBA00023125"/>
    </source>
</evidence>
<evidence type="ECO:0000259" key="4">
    <source>
        <dbReference type="PROSITE" id="PS50118"/>
    </source>
</evidence>
<protein>
    <recommendedName>
        <fullName evidence="4">HMG box domain-containing protein</fullName>
    </recommendedName>
</protein>
<dbReference type="CDD" id="cd22929">
    <property type="entry name" value="HFD_POLE4-like"/>
    <property type="match status" value="1"/>
</dbReference>
<dbReference type="OrthoDB" id="1919336at2759"/>
<dbReference type="CDD" id="cd00084">
    <property type="entry name" value="HMG-box_SF"/>
    <property type="match status" value="1"/>
</dbReference>
<dbReference type="Proteomes" id="UP000325113">
    <property type="component" value="Unassembled WGS sequence"/>
</dbReference>
<name>A0A5A8DQJ7_CAFRO</name>
<organism evidence="5 9">
    <name type="scientific">Cafeteria roenbergensis</name>
    <name type="common">Marine flagellate</name>
    <dbReference type="NCBI Taxonomy" id="33653"/>
    <lineage>
        <taxon>Eukaryota</taxon>
        <taxon>Sar</taxon>
        <taxon>Stramenopiles</taxon>
        <taxon>Bigyra</taxon>
        <taxon>Opalozoa</taxon>
        <taxon>Bicosoecida</taxon>
        <taxon>Cafeteriaceae</taxon>
        <taxon>Cafeteria</taxon>
    </lineage>
</organism>
<dbReference type="Pfam" id="PF00808">
    <property type="entry name" value="CBFD_NFYB_HMF"/>
    <property type="match status" value="1"/>
</dbReference>